<evidence type="ECO:0000256" key="1">
    <source>
        <dbReference type="ARBA" id="ARBA00022737"/>
    </source>
</evidence>
<feature type="domain" description="Fibronectin type-III" evidence="2">
    <location>
        <begin position="1135"/>
        <end position="1240"/>
    </location>
</feature>
<feature type="domain" description="Fibronectin type-III" evidence="2">
    <location>
        <begin position="617"/>
        <end position="710"/>
    </location>
</feature>
<feature type="domain" description="Fibronectin type-III" evidence="2">
    <location>
        <begin position="415"/>
        <end position="511"/>
    </location>
</feature>
<dbReference type="InterPro" id="IPR050964">
    <property type="entry name" value="Striated_Muscle_Regulatory"/>
</dbReference>
<dbReference type="Pfam" id="PF00041">
    <property type="entry name" value="fn3"/>
    <property type="match status" value="5"/>
</dbReference>
<evidence type="ECO:0000313" key="4">
    <source>
        <dbReference type="Proteomes" id="UP001189429"/>
    </source>
</evidence>
<sequence length="1305" mass="137252">MLMLVRGPDCHASSRQNDAPGPYNSHVIVASWACDLFPGWRILVDDADDEDDIYDETVIYDTTIMEYTFTSGIVTGHRYRVKIQLCSVVGCSAESGVAPAVGELVAASSPSAPGPVYVESSSNTQLTVSWMFSGSNGGSVISGWDVYVSADGDNWGLSPISISNVYTTSTTIDCADYNAEQQYLWIRVAAVNIAGVGLLSDALAARCSDAPATPPAPTLVGSSMTHITIQWSAPNSTELYNALHTGTIVQFDDGAGGPFVSVQLSDTLQEQYTLTGLLPGMTYRFRIQTLSDVGESIASNVLSVVAASTPDAPAITVASSSNSEIVYNLALTASTGGTAITQWYLYFADDGVSYPVSPTVELDTSNSSYTFDCTAFNGASVSQQYVWLKVSAVNSVGEGALAAAVKQRCAEGPGKPNAPTLVSSTANSITVSFATNGLNGAYLTGFKLYVDNGAGGPWSIETLADTTQRTFTKYGLSPGLSYRFKVQVISEVGESDISDSVSLFAAATASPPSIYVTSSSNTVIDLAWTPSFDGGTPVTGWLVFGSVDGTTWDSTAPIYTITSGSTTSQSVDCTDNTFWGASYTKSYLYFRVSAVNGAGTGAASNSYRWRCSEVPGAPAAPAKVSSTRSSITISYAPLELNSAVLTGYIIMYDDGYNGDFQEVPITATSQLEYTAAGLTAGLTYRFKAKVTTEVGESPESGELSLVAGANAEAPGAVYYVTSQNNNEMTVAWDFTGSNGGVTITNWYLYMSSSYADSSWPIATVPGAILDVGTMQYTLDCTSVTTSVGGIDLSQNSVYFRVAAVTAVGVGSYSPISKLFCADLPDAPTVYDNGGTESSVSFTWEEGGLNGAELKGYRVYMNDGLGGALVHVASIMDTSQRYYTATGLPSNREYHVQVTVVSGVGEGAASSVFPARSCGLPSKPDPPTRQASTADTVTLEWAPPADNGCPLTGYRIYQDTDEDGVADGADIYPGVGDEDDPFANGLDASVLEFIKGGLTTAQRYGFQVRAYNARGSTYSDWAYIRAAGEPVAMSQPSQDVASSSSTSIGLAWSVPDMQGGTCVGFKVFRDDGSGTDVSTVADATCGSERKPAPQSCVISGLKYGEIYTIRMLAINDVGEGPYSDTVEYRAATYPSQITNLTNTAASYDDVSLTFTWDAPADNGAAVFNYVGEVYKMDDGTTTTWDAGGDAGNPQTSLTVVLQDPQVSNMFAGLQYKFRVAAINEAGTGAWSDWSDTTVDAPRGYIMDPPNVPTAFARKDPSAAVTNEVSISWTGPTNTGEAGGDAPGNVQYEVYSGTTTSNMRRFA</sequence>
<dbReference type="PRINTS" id="PR00014">
    <property type="entry name" value="FNTYPEIII"/>
</dbReference>
<dbReference type="InterPro" id="IPR036116">
    <property type="entry name" value="FN3_sf"/>
</dbReference>
<evidence type="ECO:0000313" key="3">
    <source>
        <dbReference type="EMBL" id="CAK0850855.1"/>
    </source>
</evidence>
<comment type="caution">
    <text evidence="3">The sequence shown here is derived from an EMBL/GenBank/DDBJ whole genome shotgun (WGS) entry which is preliminary data.</text>
</comment>
<dbReference type="PROSITE" id="PS50853">
    <property type="entry name" value="FN3"/>
    <property type="match status" value="8"/>
</dbReference>
<reference evidence="3" key="1">
    <citation type="submission" date="2023-10" db="EMBL/GenBank/DDBJ databases">
        <authorList>
            <person name="Chen Y."/>
            <person name="Shah S."/>
            <person name="Dougan E. K."/>
            <person name="Thang M."/>
            <person name="Chan C."/>
        </authorList>
    </citation>
    <scope>NUCLEOTIDE SEQUENCE [LARGE SCALE GENOMIC DNA]</scope>
</reference>
<dbReference type="SMART" id="SM00060">
    <property type="entry name" value="FN3"/>
    <property type="match status" value="10"/>
</dbReference>
<dbReference type="Proteomes" id="UP001189429">
    <property type="component" value="Unassembled WGS sequence"/>
</dbReference>
<keyword evidence="1" id="KW-0677">Repeat</keyword>
<protein>
    <recommendedName>
        <fullName evidence="2">Fibronectin type-III domain-containing protein</fullName>
    </recommendedName>
</protein>
<dbReference type="PANTHER" id="PTHR13817:SF73">
    <property type="entry name" value="FIBRONECTIN TYPE-III DOMAIN-CONTAINING PROTEIN"/>
    <property type="match status" value="1"/>
</dbReference>
<accession>A0ABN9TY59</accession>
<name>A0ABN9TY59_9DINO</name>
<organism evidence="3 4">
    <name type="scientific">Prorocentrum cordatum</name>
    <dbReference type="NCBI Taxonomy" id="2364126"/>
    <lineage>
        <taxon>Eukaryota</taxon>
        <taxon>Sar</taxon>
        <taxon>Alveolata</taxon>
        <taxon>Dinophyceae</taxon>
        <taxon>Prorocentrales</taxon>
        <taxon>Prorocentraceae</taxon>
        <taxon>Prorocentrum</taxon>
    </lineage>
</organism>
<dbReference type="InterPro" id="IPR003961">
    <property type="entry name" value="FN3_dom"/>
</dbReference>
<dbReference type="SUPFAM" id="SSF49265">
    <property type="entry name" value="Fibronectin type III"/>
    <property type="match status" value="6"/>
</dbReference>
<dbReference type="Gene3D" id="2.60.40.10">
    <property type="entry name" value="Immunoglobulins"/>
    <property type="match status" value="10"/>
</dbReference>
<dbReference type="InterPro" id="IPR013783">
    <property type="entry name" value="Ig-like_fold"/>
</dbReference>
<keyword evidence="4" id="KW-1185">Reference proteome</keyword>
<feature type="domain" description="Fibronectin type-III" evidence="2">
    <location>
        <begin position="922"/>
        <end position="1029"/>
    </location>
</feature>
<feature type="domain" description="Fibronectin type-III" evidence="2">
    <location>
        <begin position="1031"/>
        <end position="1134"/>
    </location>
</feature>
<proteinExistence type="predicted"/>
<feature type="domain" description="Fibronectin type-III" evidence="2">
    <location>
        <begin position="213"/>
        <end position="312"/>
    </location>
</feature>
<gene>
    <name evidence="3" type="ORF">PCOR1329_LOCUS43149</name>
</gene>
<dbReference type="EMBL" id="CAUYUJ010015183">
    <property type="protein sequence ID" value="CAK0850855.1"/>
    <property type="molecule type" value="Genomic_DNA"/>
</dbReference>
<evidence type="ECO:0000259" key="2">
    <source>
        <dbReference type="PROSITE" id="PS50853"/>
    </source>
</evidence>
<dbReference type="CDD" id="cd00063">
    <property type="entry name" value="FN3"/>
    <property type="match status" value="9"/>
</dbReference>
<feature type="domain" description="Fibronectin type-III" evidence="2">
    <location>
        <begin position="823"/>
        <end position="920"/>
    </location>
</feature>
<dbReference type="PANTHER" id="PTHR13817">
    <property type="entry name" value="TITIN"/>
    <property type="match status" value="1"/>
</dbReference>
<feature type="domain" description="Fibronectin type-III" evidence="2">
    <location>
        <begin position="112"/>
        <end position="210"/>
    </location>
</feature>